<feature type="site" description="Electron transfer via tryptophanyl radical" evidence="9">
    <location>
        <position position="356"/>
    </location>
</feature>
<dbReference type="Pfam" id="PF00875">
    <property type="entry name" value="DNA_photolyase"/>
    <property type="match status" value="1"/>
</dbReference>
<dbReference type="OrthoDB" id="9772484at2"/>
<gene>
    <name evidence="12" type="ORF">EIC27_04645</name>
</gene>
<keyword evidence="5 8" id="KW-0274">FAD</keyword>
<evidence type="ECO:0000256" key="7">
    <source>
        <dbReference type="ARBA" id="ARBA00033999"/>
    </source>
</evidence>
<keyword evidence="13" id="KW-1185">Reference proteome</keyword>
<dbReference type="AlphaFoldDB" id="A0A3R9ZFI2"/>
<evidence type="ECO:0000256" key="9">
    <source>
        <dbReference type="PIRSR" id="PIRSR602081-2"/>
    </source>
</evidence>
<dbReference type="InterPro" id="IPR002081">
    <property type="entry name" value="Cryptochrome/DNA_photolyase_1"/>
</dbReference>
<dbReference type="SUPFAM" id="SSF48173">
    <property type="entry name" value="Cryptochrome/photolyase FAD-binding domain"/>
    <property type="match status" value="1"/>
</dbReference>
<evidence type="ECO:0000256" key="6">
    <source>
        <dbReference type="ARBA" id="ARBA00022991"/>
    </source>
</evidence>
<dbReference type="InterPro" id="IPR018394">
    <property type="entry name" value="DNA_photolyase_1_CS_C"/>
</dbReference>
<keyword evidence="6 10" id="KW-0157">Chromophore</keyword>
<evidence type="ECO:0000256" key="8">
    <source>
        <dbReference type="PIRSR" id="PIRSR602081-1"/>
    </source>
</evidence>
<keyword evidence="4 8" id="KW-0285">Flavoprotein</keyword>
<comment type="catalytic activity">
    <reaction evidence="7">
        <text>cyclobutadipyrimidine (in DNA) = 2 pyrimidine residues (in DNA).</text>
        <dbReference type="EC" id="4.1.99.3"/>
    </reaction>
</comment>
<sequence length="476" mass="55902">MKNKLVIHWFRQDLRLHDNPALYSAFEEGCVLPVFIFDTHNSRQYQIGSASKLWLYHSLISLQKSLDGNLYLFQGDPNDILFNLIIKYKAQAIYWNRCYEPWQIKRDKAIEQKCKDKNILVKTFNASLLWEPWNILKRDGTPYKVFTPFYQKGCLMSGDIPRAPLPKPKSTNNIISLQENKDIKILNLLPKYKWDKKLENCWNIGEESSLSKFNMFVENGLKDYKDGRNYPSKNSVSLLSPHLHWGEISPFYIWQKVSNLDANHNTSHFLSELGWREFSYYLLYYLPFITEKNLQEKFDLFPWQENKKYLLAWQKGLTGYPIVDAGMRQLWAEGYIHNRVRMIVGSFLVKNLLIHWHYGAKWFWDCLVDADLASNSASWQWIAGCGADAAPYFRIFNPITQGVKFDAQGLYTKKYIPELEKLPDKYLFSPWQAPENILKDAGVTLGTHYPYPIVDLQESRNLALTAYDNIKLKRNK</sequence>
<comment type="cofactor">
    <cofactor evidence="8">
        <name>FAD</name>
        <dbReference type="ChEBI" id="CHEBI:57692"/>
    </cofactor>
    <text evidence="8">Binds 1 FAD per subunit.</text>
</comment>
<comment type="caution">
    <text evidence="12">The sequence shown here is derived from an EMBL/GenBank/DDBJ whole genome shotgun (WGS) entry which is preliminary data.</text>
</comment>
<dbReference type="GO" id="GO:0003677">
    <property type="term" value="F:DNA binding"/>
    <property type="evidence" value="ECO:0007669"/>
    <property type="project" value="TreeGrafter"/>
</dbReference>
<protein>
    <recommendedName>
        <fullName evidence="3">Deoxyribodipyrimidine photo-lyase</fullName>
        <ecNumber evidence="2">4.1.99.3</ecNumber>
    </recommendedName>
</protein>
<evidence type="ECO:0000256" key="1">
    <source>
        <dbReference type="ARBA" id="ARBA00001932"/>
    </source>
</evidence>
<dbReference type="InterPro" id="IPR036134">
    <property type="entry name" value="Crypto/Photolyase_FAD-like_sf"/>
</dbReference>
<reference evidence="13" key="1">
    <citation type="submission" date="2018-11" db="EMBL/GenBank/DDBJ databases">
        <title>Phylogenetic, genomic, and biogeographic characterization of a novel and ubiquitous marine invertebrate-associated Rickettsiales parasite, Candidatus Marinoinvertebrata rohwerii, gen. nov., sp. nov.</title>
        <authorList>
            <person name="Klinges J.G."/>
            <person name="Rosales S.M."/>
            <person name="Mcminds R."/>
            <person name="Shaver E.C."/>
            <person name="Shantz A."/>
            <person name="Peters E.C."/>
            <person name="Burkepile D.E."/>
            <person name="Silliman B.R."/>
            <person name="Vega Thurber R.L."/>
        </authorList>
    </citation>
    <scope>NUCLEOTIDE SEQUENCE [LARGE SCALE GENOMIC DNA]</scope>
    <source>
        <strain evidence="13">a_cerv_44</strain>
    </source>
</reference>
<evidence type="ECO:0000256" key="3">
    <source>
        <dbReference type="ARBA" id="ARBA00014046"/>
    </source>
</evidence>
<feature type="site" description="Electron transfer via tryptophanyl radical" evidence="9">
    <location>
        <position position="379"/>
    </location>
</feature>
<comment type="cofactor">
    <cofactor evidence="1">
        <name>(6R)-5,10-methylene-5,6,7,8-tetrahydrofolate</name>
        <dbReference type="ChEBI" id="CHEBI:15636"/>
    </cofactor>
</comment>
<dbReference type="InterPro" id="IPR014729">
    <property type="entry name" value="Rossmann-like_a/b/a_fold"/>
</dbReference>
<dbReference type="Gene3D" id="1.10.579.10">
    <property type="entry name" value="DNA Cyclobutane Dipyrimidine Photolyase, subunit A, domain 3"/>
    <property type="match status" value="1"/>
</dbReference>
<dbReference type="InterPro" id="IPR036155">
    <property type="entry name" value="Crypto/Photolyase_N_sf"/>
</dbReference>
<feature type="domain" description="Photolyase/cryptochrome alpha/beta" evidence="11">
    <location>
        <begin position="4"/>
        <end position="129"/>
    </location>
</feature>
<dbReference type="InterPro" id="IPR006050">
    <property type="entry name" value="DNA_photolyase_N"/>
</dbReference>
<dbReference type="FunFam" id="1.10.579.10:FF:000003">
    <property type="entry name" value="Deoxyribodipyrimidine photo-lyase"/>
    <property type="match status" value="1"/>
</dbReference>
<comment type="similarity">
    <text evidence="10">Belongs to the DNA photolyase family.</text>
</comment>
<feature type="binding site" evidence="8">
    <location>
        <begin position="369"/>
        <end position="371"/>
    </location>
    <ligand>
        <name>FAD</name>
        <dbReference type="ChEBI" id="CHEBI:57692"/>
    </ligand>
</feature>
<name>A0A3R9ZFI2_9RICK</name>
<organism evidence="12 13">
    <name type="scientific">Candidatus Aquarickettsia rohweri</name>
    <dbReference type="NCBI Taxonomy" id="2602574"/>
    <lineage>
        <taxon>Bacteria</taxon>
        <taxon>Pseudomonadati</taxon>
        <taxon>Pseudomonadota</taxon>
        <taxon>Alphaproteobacteria</taxon>
        <taxon>Rickettsiales</taxon>
        <taxon>Candidatus Midichloriaceae</taxon>
        <taxon>Candidatus Aquarickettsia</taxon>
    </lineage>
</organism>
<dbReference type="PANTHER" id="PTHR11455">
    <property type="entry name" value="CRYPTOCHROME"/>
    <property type="match status" value="1"/>
</dbReference>
<evidence type="ECO:0000256" key="10">
    <source>
        <dbReference type="RuleBase" id="RU004182"/>
    </source>
</evidence>
<dbReference type="GO" id="GO:0071949">
    <property type="term" value="F:FAD binding"/>
    <property type="evidence" value="ECO:0007669"/>
    <property type="project" value="TreeGrafter"/>
</dbReference>
<evidence type="ECO:0000256" key="2">
    <source>
        <dbReference type="ARBA" id="ARBA00013149"/>
    </source>
</evidence>
<dbReference type="EC" id="4.1.99.3" evidence="2"/>
<dbReference type="PROSITE" id="PS51645">
    <property type="entry name" value="PHR_CRY_ALPHA_BETA"/>
    <property type="match status" value="1"/>
</dbReference>
<dbReference type="Gene3D" id="3.40.50.620">
    <property type="entry name" value="HUPs"/>
    <property type="match status" value="1"/>
</dbReference>
<evidence type="ECO:0000313" key="13">
    <source>
        <dbReference type="Proteomes" id="UP000279470"/>
    </source>
</evidence>
<dbReference type="SUPFAM" id="SSF52425">
    <property type="entry name" value="Cryptochrome/photolyase, N-terminal domain"/>
    <property type="match status" value="1"/>
</dbReference>
<feature type="site" description="Electron transfer via tryptophanyl radical" evidence="9">
    <location>
        <position position="303"/>
    </location>
</feature>
<dbReference type="GO" id="GO:0000719">
    <property type="term" value="P:photoreactive repair"/>
    <property type="evidence" value="ECO:0007669"/>
    <property type="project" value="UniProtKB-ARBA"/>
</dbReference>
<feature type="binding site" evidence="8">
    <location>
        <position position="224"/>
    </location>
    <ligand>
        <name>FAD</name>
        <dbReference type="ChEBI" id="CHEBI:57692"/>
    </ligand>
</feature>
<dbReference type="GO" id="GO:0003904">
    <property type="term" value="F:deoxyribodipyrimidine photo-lyase activity"/>
    <property type="evidence" value="ECO:0007669"/>
    <property type="project" value="UniProtKB-EC"/>
</dbReference>
<accession>A0A3R9ZFI2</accession>
<proteinExistence type="inferred from homology"/>
<evidence type="ECO:0000259" key="11">
    <source>
        <dbReference type="PROSITE" id="PS51645"/>
    </source>
</evidence>
<evidence type="ECO:0000256" key="5">
    <source>
        <dbReference type="ARBA" id="ARBA00022827"/>
    </source>
</evidence>
<feature type="binding site" evidence="8">
    <location>
        <position position="269"/>
    </location>
    <ligand>
        <name>FAD</name>
        <dbReference type="ChEBI" id="CHEBI:57692"/>
    </ligand>
</feature>
<dbReference type="Proteomes" id="UP000279470">
    <property type="component" value="Unassembled WGS sequence"/>
</dbReference>
<evidence type="ECO:0000313" key="12">
    <source>
        <dbReference type="EMBL" id="RST64611.1"/>
    </source>
</evidence>
<dbReference type="EMBL" id="RXFM01000061">
    <property type="protein sequence ID" value="RST64611.1"/>
    <property type="molecule type" value="Genomic_DNA"/>
</dbReference>
<dbReference type="InterPro" id="IPR005101">
    <property type="entry name" value="Cryptochr/Photolyase_FAD-bd"/>
</dbReference>
<dbReference type="PRINTS" id="PR00147">
    <property type="entry name" value="DNAPHOTLYASE"/>
</dbReference>
<evidence type="ECO:0000256" key="4">
    <source>
        <dbReference type="ARBA" id="ARBA00022630"/>
    </source>
</evidence>
<dbReference type="Pfam" id="PF03441">
    <property type="entry name" value="FAD_binding_7"/>
    <property type="match status" value="1"/>
</dbReference>
<dbReference type="PROSITE" id="PS00394">
    <property type="entry name" value="DNA_PHOTOLYASES_1_1"/>
    <property type="match status" value="1"/>
</dbReference>
<keyword evidence="12" id="KW-0456">Lyase</keyword>
<dbReference type="Gene3D" id="1.25.40.80">
    <property type="match status" value="1"/>
</dbReference>
<dbReference type="PANTHER" id="PTHR11455:SF9">
    <property type="entry name" value="CRYPTOCHROME CIRCADIAN CLOCK 5 ISOFORM X1"/>
    <property type="match status" value="1"/>
</dbReference>